<reference evidence="14 15" key="1">
    <citation type="journal article" date="2011" name="Stand. Genomic Sci.">
        <title>Complete genome sequence of Haliscomenobacter hydrossis type strain (O).</title>
        <authorList>
            <consortium name="US DOE Joint Genome Institute (JGI-PGF)"/>
            <person name="Daligault H."/>
            <person name="Lapidus A."/>
            <person name="Zeytun A."/>
            <person name="Nolan M."/>
            <person name="Lucas S."/>
            <person name="Del Rio T.G."/>
            <person name="Tice H."/>
            <person name="Cheng J.F."/>
            <person name="Tapia R."/>
            <person name="Han C."/>
            <person name="Goodwin L."/>
            <person name="Pitluck S."/>
            <person name="Liolios K."/>
            <person name="Pagani I."/>
            <person name="Ivanova N."/>
            <person name="Huntemann M."/>
            <person name="Mavromatis K."/>
            <person name="Mikhailova N."/>
            <person name="Pati A."/>
            <person name="Chen A."/>
            <person name="Palaniappan K."/>
            <person name="Land M."/>
            <person name="Hauser L."/>
            <person name="Brambilla E.M."/>
            <person name="Rohde M."/>
            <person name="Verbarg S."/>
            <person name="Goker M."/>
            <person name="Bristow J."/>
            <person name="Eisen J.A."/>
            <person name="Markowitz V."/>
            <person name="Hugenholtz P."/>
            <person name="Kyrpides N.C."/>
            <person name="Klenk H.P."/>
            <person name="Woyke T."/>
        </authorList>
    </citation>
    <scope>NUCLEOTIDE SEQUENCE [LARGE SCALE GENOMIC DNA]</scope>
    <source>
        <strain evidence="15">ATCC 27775 / DSM 1100 / LMG 10767 / O</strain>
    </source>
</reference>
<dbReference type="GO" id="GO:0004733">
    <property type="term" value="F:pyridoxamine phosphate oxidase activity"/>
    <property type="evidence" value="ECO:0007669"/>
    <property type="project" value="UniProtKB-UniRule"/>
</dbReference>
<comment type="caution">
    <text evidence="9">Lacks conserved residue(s) required for the propagation of feature annotation.</text>
</comment>
<feature type="binding site" evidence="9 10">
    <location>
        <position position="132"/>
    </location>
    <ligand>
        <name>substrate</name>
    </ligand>
</feature>
<feature type="domain" description="Pyridoxine 5'-phosphate oxidase dimerisation C-terminal" evidence="13">
    <location>
        <begin position="174"/>
        <end position="214"/>
    </location>
</feature>
<keyword evidence="7 9" id="KW-0560">Oxidoreductase</keyword>
<feature type="domain" description="Pyridoxamine 5'-phosphate oxidase N-terminal" evidence="12">
    <location>
        <begin position="34"/>
        <end position="161"/>
    </location>
</feature>
<dbReference type="Proteomes" id="UP000008461">
    <property type="component" value="Chromosome"/>
</dbReference>
<feature type="binding site" evidence="9 11">
    <location>
        <position position="106"/>
    </location>
    <ligand>
        <name>FMN</name>
        <dbReference type="ChEBI" id="CHEBI:58210"/>
    </ligand>
</feature>
<dbReference type="SUPFAM" id="SSF50475">
    <property type="entry name" value="FMN-binding split barrel"/>
    <property type="match status" value="1"/>
</dbReference>
<feature type="binding site" evidence="9 11">
    <location>
        <begin position="62"/>
        <end position="67"/>
    </location>
    <ligand>
        <name>FMN</name>
        <dbReference type="ChEBI" id="CHEBI:58210"/>
    </ligand>
</feature>
<comment type="similarity">
    <text evidence="3 9">Belongs to the pyridoxamine 5'-phosphate oxidase family.</text>
</comment>
<comment type="cofactor">
    <cofactor evidence="9 11">
        <name>FMN</name>
        <dbReference type="ChEBI" id="CHEBI:58210"/>
    </cofactor>
    <text evidence="9 11">Binds 1 FMN per subunit.</text>
</comment>
<comment type="catalytic activity">
    <reaction evidence="9">
        <text>pyridoxine 5'-phosphate + O2 = pyridoxal 5'-phosphate + H2O2</text>
        <dbReference type="Rhea" id="RHEA:15149"/>
        <dbReference type="ChEBI" id="CHEBI:15379"/>
        <dbReference type="ChEBI" id="CHEBI:16240"/>
        <dbReference type="ChEBI" id="CHEBI:58589"/>
        <dbReference type="ChEBI" id="CHEBI:597326"/>
        <dbReference type="EC" id="1.4.3.5"/>
    </reaction>
</comment>
<dbReference type="GO" id="GO:0010181">
    <property type="term" value="F:FMN binding"/>
    <property type="evidence" value="ECO:0007669"/>
    <property type="project" value="UniProtKB-UniRule"/>
</dbReference>
<reference key="2">
    <citation type="submission" date="2011-04" db="EMBL/GenBank/DDBJ databases">
        <title>Complete sequence of chromosome of Haliscomenobacter hydrossis DSM 1100.</title>
        <authorList>
            <consortium name="US DOE Joint Genome Institute (JGI-PGF)"/>
            <person name="Lucas S."/>
            <person name="Han J."/>
            <person name="Lapidus A."/>
            <person name="Bruce D."/>
            <person name="Goodwin L."/>
            <person name="Pitluck S."/>
            <person name="Peters L."/>
            <person name="Kyrpides N."/>
            <person name="Mavromatis K."/>
            <person name="Ivanova N."/>
            <person name="Ovchinnikova G."/>
            <person name="Pagani I."/>
            <person name="Daligault H."/>
            <person name="Detter J.C."/>
            <person name="Han C."/>
            <person name="Land M."/>
            <person name="Hauser L."/>
            <person name="Markowitz V."/>
            <person name="Cheng J.-F."/>
            <person name="Hugenholtz P."/>
            <person name="Woyke T."/>
            <person name="Wu D."/>
            <person name="Verbarg S."/>
            <person name="Frueling A."/>
            <person name="Brambilla E."/>
            <person name="Klenk H.-P."/>
            <person name="Eisen J.A."/>
        </authorList>
    </citation>
    <scope>NUCLEOTIDE SEQUENCE</scope>
    <source>
        <strain>DSM 1100</strain>
    </source>
</reference>
<protein>
    <recommendedName>
        <fullName evidence="9">Pyridoxine/pyridoxamine 5'-phosphate oxidase</fullName>
        <ecNumber evidence="9">1.4.3.5</ecNumber>
    </recommendedName>
    <alternativeName>
        <fullName evidence="9">PNP/PMP oxidase</fullName>
        <shortName evidence="9">PNPOx</shortName>
    </alternativeName>
    <alternativeName>
        <fullName evidence="9">Pyridoxal 5'-phosphate synthase</fullName>
    </alternativeName>
</protein>
<dbReference type="OrthoDB" id="9780392at2"/>
<sequence>MIKNIAHLRQDYSAATLDIADTRSNPIDQFAHWFEEALNAEVKEPNAFTLATINAEGRPRARVVLLKGFDHEGFVFYTNYNSAKAQELLDYPYAALCFVWLELERQVRIEGRIEKVSAETSREYFQSRPKQSQIGAWASPQSTIITDRAILDAEMERLEQQYANEEVLPLPPHWGGYLVRPDLVEFWQGRRSRLHDRVQYRLENVGWVKELLAP</sequence>
<dbReference type="KEGG" id="hhy:Halhy_1265"/>
<evidence type="ECO:0000256" key="11">
    <source>
        <dbReference type="PIRSR" id="PIRSR000190-2"/>
    </source>
</evidence>
<comment type="subunit">
    <text evidence="4 9">Homodimer.</text>
</comment>
<feature type="binding site" evidence="9 11">
    <location>
        <position position="187"/>
    </location>
    <ligand>
        <name>FMN</name>
        <dbReference type="ChEBI" id="CHEBI:58210"/>
    </ligand>
</feature>
<dbReference type="FunFam" id="2.30.110.10:FF:000005">
    <property type="entry name" value="NAD(P)H-hydrate epimerase"/>
    <property type="match status" value="1"/>
</dbReference>
<feature type="binding site" evidence="9 10">
    <location>
        <position position="128"/>
    </location>
    <ligand>
        <name>substrate</name>
    </ligand>
</feature>
<dbReference type="PANTHER" id="PTHR10851">
    <property type="entry name" value="PYRIDOXINE-5-PHOSPHATE OXIDASE"/>
    <property type="match status" value="1"/>
</dbReference>
<evidence type="ECO:0000256" key="5">
    <source>
        <dbReference type="ARBA" id="ARBA00022630"/>
    </source>
</evidence>
<feature type="binding site" evidence="9 11">
    <location>
        <begin position="141"/>
        <end position="142"/>
    </location>
    <ligand>
        <name>FMN</name>
        <dbReference type="ChEBI" id="CHEBI:58210"/>
    </ligand>
</feature>
<comment type="function">
    <text evidence="9">Catalyzes the oxidation of either pyridoxine 5'-phosphate (PNP) or pyridoxamine 5'-phosphate (PMP) into pyridoxal 5'-phosphate (PLP).</text>
</comment>
<dbReference type="InterPro" id="IPR012349">
    <property type="entry name" value="Split_barrel_FMN-bd"/>
</dbReference>
<evidence type="ECO:0000313" key="15">
    <source>
        <dbReference type="Proteomes" id="UP000008461"/>
    </source>
</evidence>
<dbReference type="NCBIfam" id="NF004231">
    <property type="entry name" value="PRK05679.1"/>
    <property type="match status" value="1"/>
</dbReference>
<evidence type="ECO:0000256" key="9">
    <source>
        <dbReference type="HAMAP-Rule" id="MF_01629"/>
    </source>
</evidence>
<feature type="binding site" evidence="9 10">
    <location>
        <begin position="193"/>
        <end position="195"/>
    </location>
    <ligand>
        <name>substrate</name>
    </ligand>
</feature>
<comment type="pathway">
    <text evidence="1 9">Cofactor metabolism; pyridoxal 5'-phosphate salvage; pyridoxal 5'-phosphate from pyridoxamine 5'-phosphate: step 1/1.</text>
</comment>
<feature type="binding site" evidence="9 10">
    <location>
        <position position="124"/>
    </location>
    <ligand>
        <name>substrate</name>
    </ligand>
</feature>
<dbReference type="InterPro" id="IPR019576">
    <property type="entry name" value="Pyridoxamine_oxidase_dimer_C"/>
</dbReference>
<dbReference type="PANTHER" id="PTHR10851:SF0">
    <property type="entry name" value="PYRIDOXINE-5'-PHOSPHATE OXIDASE"/>
    <property type="match status" value="1"/>
</dbReference>
<feature type="binding site" evidence="9 11">
    <location>
        <position position="197"/>
    </location>
    <ligand>
        <name>FMN</name>
        <dbReference type="ChEBI" id="CHEBI:58210"/>
    </ligand>
</feature>
<dbReference type="EMBL" id="CP002691">
    <property type="protein sequence ID" value="AEE49160.1"/>
    <property type="molecule type" value="Genomic_DNA"/>
</dbReference>
<dbReference type="PROSITE" id="PS01064">
    <property type="entry name" value="PYRIDOX_OXIDASE"/>
    <property type="match status" value="1"/>
</dbReference>
<dbReference type="Gene3D" id="2.30.110.10">
    <property type="entry name" value="Electron Transport, Fmn-binding Protein, Chain A"/>
    <property type="match status" value="1"/>
</dbReference>
<proteinExistence type="inferred from homology"/>
<dbReference type="PIRSF" id="PIRSF000190">
    <property type="entry name" value="Pyd_amn-ph_oxd"/>
    <property type="match status" value="1"/>
</dbReference>
<dbReference type="HOGENOM" id="CLU_032263_2_2_10"/>
<feature type="binding site" evidence="9 10">
    <location>
        <position position="67"/>
    </location>
    <ligand>
        <name>substrate</name>
    </ligand>
</feature>
<comment type="pathway">
    <text evidence="2 9">Cofactor metabolism; pyridoxal 5'-phosphate salvage; pyridoxal 5'-phosphate from pyridoxine 5'-phosphate: step 1/1.</text>
</comment>
<dbReference type="UniPathway" id="UPA01068">
    <property type="reaction ID" value="UER00304"/>
</dbReference>
<dbReference type="Pfam" id="PF10590">
    <property type="entry name" value="PNP_phzG_C"/>
    <property type="match status" value="1"/>
</dbReference>
<evidence type="ECO:0000256" key="4">
    <source>
        <dbReference type="ARBA" id="ARBA00011738"/>
    </source>
</evidence>
<evidence type="ECO:0000256" key="1">
    <source>
        <dbReference type="ARBA" id="ARBA00004738"/>
    </source>
</evidence>
<dbReference type="EC" id="1.4.3.5" evidence="9"/>
<comment type="catalytic activity">
    <reaction evidence="9">
        <text>pyridoxamine 5'-phosphate + O2 + H2O = pyridoxal 5'-phosphate + H2O2 + NH4(+)</text>
        <dbReference type="Rhea" id="RHEA:15817"/>
        <dbReference type="ChEBI" id="CHEBI:15377"/>
        <dbReference type="ChEBI" id="CHEBI:15379"/>
        <dbReference type="ChEBI" id="CHEBI:16240"/>
        <dbReference type="ChEBI" id="CHEBI:28938"/>
        <dbReference type="ChEBI" id="CHEBI:58451"/>
        <dbReference type="ChEBI" id="CHEBI:597326"/>
        <dbReference type="EC" id="1.4.3.5"/>
    </reaction>
</comment>
<keyword evidence="8 9" id="KW-0664">Pyridoxine biosynthesis</keyword>
<feature type="binding site" evidence="9 11">
    <location>
        <begin position="77"/>
        <end position="78"/>
    </location>
    <ligand>
        <name>FMN</name>
        <dbReference type="ChEBI" id="CHEBI:58210"/>
    </ligand>
</feature>
<organism evidence="14 15">
    <name type="scientific">Haliscomenobacter hydrossis (strain ATCC 27775 / DSM 1100 / LMG 10767 / O)</name>
    <dbReference type="NCBI Taxonomy" id="760192"/>
    <lineage>
        <taxon>Bacteria</taxon>
        <taxon>Pseudomonadati</taxon>
        <taxon>Bacteroidota</taxon>
        <taxon>Saprospiria</taxon>
        <taxon>Saprospirales</taxon>
        <taxon>Haliscomenobacteraceae</taxon>
        <taxon>Haliscomenobacter</taxon>
    </lineage>
</organism>
<keyword evidence="5 9" id="KW-0285">Flavoprotein</keyword>
<accession>F4KU24</accession>
<gene>
    <name evidence="9" type="primary">pdxH</name>
    <name evidence="14" type="ordered locus">Halhy_1265</name>
</gene>
<evidence type="ECO:0000259" key="12">
    <source>
        <dbReference type="Pfam" id="PF01243"/>
    </source>
</evidence>
<feature type="binding site" evidence="10">
    <location>
        <begin position="9"/>
        <end position="12"/>
    </location>
    <ligand>
        <name>substrate</name>
    </ligand>
</feature>
<keyword evidence="15" id="KW-1185">Reference proteome</keyword>
<dbReference type="AlphaFoldDB" id="F4KU24"/>
<dbReference type="RefSeq" id="WP_013763715.1">
    <property type="nucleotide sequence ID" value="NC_015510.1"/>
</dbReference>
<evidence type="ECO:0000256" key="3">
    <source>
        <dbReference type="ARBA" id="ARBA00007301"/>
    </source>
</evidence>
<evidence type="ECO:0000256" key="6">
    <source>
        <dbReference type="ARBA" id="ARBA00022643"/>
    </source>
</evidence>
<feature type="binding site" evidence="9 11">
    <location>
        <position position="84"/>
    </location>
    <ligand>
        <name>FMN</name>
        <dbReference type="ChEBI" id="CHEBI:58210"/>
    </ligand>
</feature>
<evidence type="ECO:0000256" key="10">
    <source>
        <dbReference type="PIRSR" id="PIRSR000190-1"/>
    </source>
</evidence>
<dbReference type="HAMAP" id="MF_01629">
    <property type="entry name" value="PdxH"/>
    <property type="match status" value="1"/>
</dbReference>
<dbReference type="InterPro" id="IPR011576">
    <property type="entry name" value="Pyridox_Oxase_N"/>
</dbReference>
<dbReference type="GO" id="GO:0008615">
    <property type="term" value="P:pyridoxine biosynthetic process"/>
    <property type="evidence" value="ECO:0007669"/>
    <property type="project" value="UniProtKB-UniRule"/>
</dbReference>
<evidence type="ECO:0000256" key="2">
    <source>
        <dbReference type="ARBA" id="ARBA00005037"/>
    </source>
</evidence>
<evidence type="ECO:0000256" key="8">
    <source>
        <dbReference type="ARBA" id="ARBA00023096"/>
    </source>
</evidence>
<keyword evidence="6 9" id="KW-0288">FMN</keyword>
<dbReference type="eggNOG" id="COG0259">
    <property type="taxonomic scope" value="Bacteria"/>
</dbReference>
<evidence type="ECO:0000256" key="7">
    <source>
        <dbReference type="ARBA" id="ARBA00023002"/>
    </source>
</evidence>
<dbReference type="InterPro" id="IPR019740">
    <property type="entry name" value="Pyridox_Oxase_CS"/>
</dbReference>
<evidence type="ECO:0000313" key="14">
    <source>
        <dbReference type="EMBL" id="AEE49160.1"/>
    </source>
</evidence>
<evidence type="ECO:0000259" key="13">
    <source>
        <dbReference type="Pfam" id="PF10590"/>
    </source>
</evidence>
<dbReference type="NCBIfam" id="TIGR00558">
    <property type="entry name" value="pdxH"/>
    <property type="match status" value="1"/>
</dbReference>
<dbReference type="Pfam" id="PF01243">
    <property type="entry name" value="PNPOx_N"/>
    <property type="match status" value="1"/>
</dbReference>
<dbReference type="STRING" id="760192.Halhy_1265"/>
<dbReference type="InterPro" id="IPR000659">
    <property type="entry name" value="Pyridox_Oxase"/>
</dbReference>
<name>F4KU24_HALH1</name>